<dbReference type="EMBL" id="KZ805319">
    <property type="protein sequence ID" value="PVI04658.1"/>
    <property type="molecule type" value="Genomic_DNA"/>
</dbReference>
<keyword evidence="2" id="KW-1185">Reference proteome</keyword>
<dbReference type="AlphaFoldDB" id="A0A2V1E276"/>
<dbReference type="Proteomes" id="UP000244855">
    <property type="component" value="Unassembled WGS sequence"/>
</dbReference>
<dbReference type="PANTHER" id="PTHR42040">
    <property type="entry name" value="INNER KINETOCHORE SUBUNIT FTA4"/>
    <property type="match status" value="1"/>
</dbReference>
<name>A0A2V1E276_9PLEO</name>
<dbReference type="STRING" id="97972.A0A2V1E276"/>
<sequence>MSRQGTVVEQKQHFLQLRKQYLSRGIVPSEKLKRIAQEGGVELSVLKGAMDKVNRELKQHSRTVYSRQMTQHVIEQIDKFYWASGSREIDADATTDGATAADDNSSSSDAAATAAHTLYETDDLTQDENISKIPFDWPVTAEERAQMNDQYNTGTYLSALHYMQELSARRLELQMRLNKYKTLLSLLKPYRNPMQTIQPNLVGRDAPLALELGKTRTLAIRVAGRVGERFADVEVPSTAEDDDMVMGEDPGREKVQKVLESW</sequence>
<dbReference type="OrthoDB" id="21214at2759"/>
<evidence type="ECO:0000313" key="1">
    <source>
        <dbReference type="EMBL" id="PVI04658.1"/>
    </source>
</evidence>
<protein>
    <recommendedName>
        <fullName evidence="3">Kinetochore protein fta4</fullName>
    </recommendedName>
</protein>
<dbReference type="InterPro" id="IPR025207">
    <property type="entry name" value="Sim4_Fta4"/>
</dbReference>
<dbReference type="Pfam" id="PF13093">
    <property type="entry name" value="FTA4"/>
    <property type="match status" value="1"/>
</dbReference>
<reference evidence="1 2" key="1">
    <citation type="journal article" date="2018" name="Sci. Rep.">
        <title>Comparative genomics provides insights into the lifestyle and reveals functional heterogeneity of dark septate endophytic fungi.</title>
        <authorList>
            <person name="Knapp D.G."/>
            <person name="Nemeth J.B."/>
            <person name="Barry K."/>
            <person name="Hainaut M."/>
            <person name="Henrissat B."/>
            <person name="Johnson J."/>
            <person name="Kuo A."/>
            <person name="Lim J.H.P."/>
            <person name="Lipzen A."/>
            <person name="Nolan M."/>
            <person name="Ohm R.A."/>
            <person name="Tamas L."/>
            <person name="Grigoriev I.V."/>
            <person name="Spatafora J.W."/>
            <person name="Nagy L.G."/>
            <person name="Kovacs G.M."/>
        </authorList>
    </citation>
    <scope>NUCLEOTIDE SEQUENCE [LARGE SCALE GENOMIC DNA]</scope>
    <source>
        <strain evidence="1 2">DSE2036</strain>
    </source>
</reference>
<dbReference type="GO" id="GO:0031511">
    <property type="term" value="C:Mis6-Sim4 complex"/>
    <property type="evidence" value="ECO:0007669"/>
    <property type="project" value="InterPro"/>
</dbReference>
<gene>
    <name evidence="1" type="ORF">DM02DRAFT_668862</name>
</gene>
<evidence type="ECO:0008006" key="3">
    <source>
        <dbReference type="Google" id="ProtNLM"/>
    </source>
</evidence>
<organism evidence="1 2">
    <name type="scientific">Periconia macrospinosa</name>
    <dbReference type="NCBI Taxonomy" id="97972"/>
    <lineage>
        <taxon>Eukaryota</taxon>
        <taxon>Fungi</taxon>
        <taxon>Dikarya</taxon>
        <taxon>Ascomycota</taxon>
        <taxon>Pezizomycotina</taxon>
        <taxon>Dothideomycetes</taxon>
        <taxon>Pleosporomycetidae</taxon>
        <taxon>Pleosporales</taxon>
        <taxon>Massarineae</taxon>
        <taxon>Periconiaceae</taxon>
        <taxon>Periconia</taxon>
    </lineage>
</organism>
<proteinExistence type="predicted"/>
<evidence type="ECO:0000313" key="2">
    <source>
        <dbReference type="Proteomes" id="UP000244855"/>
    </source>
</evidence>
<accession>A0A2V1E276</accession>
<dbReference type="PANTHER" id="PTHR42040:SF1">
    <property type="entry name" value="INNER KINETOCHORE SUBUNIT FTA4"/>
    <property type="match status" value="1"/>
</dbReference>